<evidence type="ECO:0000313" key="1">
    <source>
        <dbReference type="EMBL" id="MDQ0254712.1"/>
    </source>
</evidence>
<organism evidence="1 2">
    <name type="scientific">Evansella vedderi</name>
    <dbReference type="NCBI Taxonomy" id="38282"/>
    <lineage>
        <taxon>Bacteria</taxon>
        <taxon>Bacillati</taxon>
        <taxon>Bacillota</taxon>
        <taxon>Bacilli</taxon>
        <taxon>Bacillales</taxon>
        <taxon>Bacillaceae</taxon>
        <taxon>Evansella</taxon>
    </lineage>
</organism>
<protein>
    <submittedName>
        <fullName evidence="1">Uncharacterized protein</fullName>
    </submittedName>
</protein>
<accession>A0ABT9ZVE7</accession>
<gene>
    <name evidence="1" type="ORF">J2S74_002091</name>
</gene>
<comment type="caution">
    <text evidence="1">The sequence shown here is derived from an EMBL/GenBank/DDBJ whole genome shotgun (WGS) entry which is preliminary data.</text>
</comment>
<evidence type="ECO:0000313" key="2">
    <source>
        <dbReference type="Proteomes" id="UP001230005"/>
    </source>
</evidence>
<reference evidence="1 2" key="1">
    <citation type="submission" date="2023-07" db="EMBL/GenBank/DDBJ databases">
        <title>Genomic Encyclopedia of Type Strains, Phase IV (KMG-IV): sequencing the most valuable type-strain genomes for metagenomic binning, comparative biology and taxonomic classification.</title>
        <authorList>
            <person name="Goeker M."/>
        </authorList>
    </citation>
    <scope>NUCLEOTIDE SEQUENCE [LARGE SCALE GENOMIC DNA]</scope>
    <source>
        <strain evidence="1 2">DSM 9768</strain>
    </source>
</reference>
<dbReference type="Proteomes" id="UP001230005">
    <property type="component" value="Unassembled WGS sequence"/>
</dbReference>
<proteinExistence type="predicted"/>
<dbReference type="EMBL" id="JAUSUG010000007">
    <property type="protein sequence ID" value="MDQ0254712.1"/>
    <property type="molecule type" value="Genomic_DNA"/>
</dbReference>
<dbReference type="RefSeq" id="WP_307325046.1">
    <property type="nucleotide sequence ID" value="NZ_JAUSUG010000007.1"/>
</dbReference>
<sequence length="67" mass="7642">MEVTFRRELTSGEREQIRQFVGYYRGIASFKGDCIMEVKPKEAFSEAELLATLKSLDIPIDNVDVLS</sequence>
<keyword evidence="2" id="KW-1185">Reference proteome</keyword>
<name>A0ABT9ZVE7_9BACI</name>